<keyword evidence="1" id="KW-0472">Membrane</keyword>
<dbReference type="InterPro" id="IPR035892">
    <property type="entry name" value="C2_domain_sf"/>
</dbReference>
<keyword evidence="1" id="KW-1133">Transmembrane helix</keyword>
<protein>
    <recommendedName>
        <fullName evidence="2">C2 domain-containing protein</fullName>
    </recommendedName>
</protein>
<feature type="transmembrane region" description="Helical" evidence="1">
    <location>
        <begin position="151"/>
        <end position="173"/>
    </location>
</feature>
<dbReference type="PROSITE" id="PS50004">
    <property type="entry name" value="C2"/>
    <property type="match status" value="1"/>
</dbReference>
<dbReference type="Gene3D" id="2.60.40.150">
    <property type="entry name" value="C2 domain"/>
    <property type="match status" value="1"/>
</dbReference>
<dbReference type="SUPFAM" id="SSF49562">
    <property type="entry name" value="C2 domain (Calcium/lipid-binding domain, CaLB)"/>
    <property type="match status" value="1"/>
</dbReference>
<keyword evidence="1" id="KW-0812">Transmembrane</keyword>
<evidence type="ECO:0000259" key="2">
    <source>
        <dbReference type="PROSITE" id="PS50004"/>
    </source>
</evidence>
<dbReference type="InterPro" id="IPR000008">
    <property type="entry name" value="C2_dom"/>
</dbReference>
<gene>
    <name evidence="3" type="ORF">PCAR00345_LOCUS4454</name>
</gene>
<name>A0A7S4B2N1_CHRCT</name>
<proteinExistence type="predicted"/>
<accession>A0A7S4B2N1</accession>
<feature type="transmembrane region" description="Helical" evidence="1">
    <location>
        <begin position="118"/>
        <end position="139"/>
    </location>
</feature>
<organism evidence="3">
    <name type="scientific">Chrysotila carterae</name>
    <name type="common">Marine alga</name>
    <name type="synonym">Syracosphaera carterae</name>
    <dbReference type="NCBI Taxonomy" id="13221"/>
    <lineage>
        <taxon>Eukaryota</taxon>
        <taxon>Haptista</taxon>
        <taxon>Haptophyta</taxon>
        <taxon>Prymnesiophyceae</taxon>
        <taxon>Isochrysidales</taxon>
        <taxon>Isochrysidaceae</taxon>
        <taxon>Chrysotila</taxon>
    </lineage>
</organism>
<dbReference type="AlphaFoldDB" id="A0A7S4B2N1"/>
<dbReference type="Pfam" id="PF00168">
    <property type="entry name" value="C2"/>
    <property type="match status" value="1"/>
</dbReference>
<reference evidence="3" key="1">
    <citation type="submission" date="2021-01" db="EMBL/GenBank/DDBJ databases">
        <authorList>
            <person name="Corre E."/>
            <person name="Pelletier E."/>
            <person name="Niang G."/>
            <person name="Scheremetjew M."/>
            <person name="Finn R."/>
            <person name="Kale V."/>
            <person name="Holt S."/>
            <person name="Cochrane G."/>
            <person name="Meng A."/>
            <person name="Brown T."/>
            <person name="Cohen L."/>
        </authorList>
    </citation>
    <scope>NUCLEOTIDE SEQUENCE</scope>
    <source>
        <strain evidence="3">CCMP645</strain>
    </source>
</reference>
<evidence type="ECO:0000256" key="1">
    <source>
        <dbReference type="SAM" id="Phobius"/>
    </source>
</evidence>
<feature type="domain" description="C2" evidence="2">
    <location>
        <begin position="1"/>
        <end position="68"/>
    </location>
</feature>
<sequence length="208" mass="23302">MRSKTIRKTLSPQWDERFTFHGILGELIEEPLLIKLWDYDVASLNDGMGEIEVPLDAVLENGQISLPHEPLYGASSGTLSVRVAWFPYAGQGTAVMRLLRCGRMVSTKQHAKPQADHLLRATIAIDIVGFIGVILLGSADIIYRMHGPAEPLAFFTDFFPLWCAAACTSFSFWRCDVRMYPCNGPRDKIKHDSLPHPTSPARIFLLVF</sequence>
<evidence type="ECO:0000313" key="3">
    <source>
        <dbReference type="EMBL" id="CAE0751869.1"/>
    </source>
</evidence>
<dbReference type="CDD" id="cd00030">
    <property type="entry name" value="C2"/>
    <property type="match status" value="1"/>
</dbReference>
<dbReference type="EMBL" id="HBIZ01007748">
    <property type="protein sequence ID" value="CAE0751869.1"/>
    <property type="molecule type" value="Transcribed_RNA"/>
</dbReference>